<evidence type="ECO:0000256" key="3">
    <source>
        <dbReference type="ARBA" id="ARBA00022723"/>
    </source>
</evidence>
<evidence type="ECO:0000256" key="4">
    <source>
        <dbReference type="ARBA" id="ARBA00022737"/>
    </source>
</evidence>
<evidence type="ECO:0000256" key="10">
    <source>
        <dbReference type="ARBA" id="ARBA00023242"/>
    </source>
</evidence>
<keyword evidence="7" id="KW-0805">Transcription regulation</keyword>
<dbReference type="SMART" id="SM00355">
    <property type="entry name" value="ZnF_C2H2"/>
    <property type="match status" value="11"/>
</dbReference>
<feature type="domain" description="C2H2-type" evidence="12">
    <location>
        <begin position="505"/>
        <end position="533"/>
    </location>
</feature>
<dbReference type="RefSeq" id="XP_018334323.1">
    <property type="nucleotide sequence ID" value="XM_018478821.2"/>
</dbReference>
<evidence type="ECO:0000313" key="15">
    <source>
        <dbReference type="RefSeq" id="XP_025832947.1"/>
    </source>
</evidence>
<keyword evidence="3" id="KW-0479">Metal-binding</keyword>
<sequence length="568" mass="66045">MKTEHMGCKLWSTNVDLSLIHEECLQEIDTSNVTSILSKINCNEHANNDKKMLDLNMETLEKCKENDVYKNIPAVENLISVLTKENSVCSVKEEISKSKKLTNDENYEDMLYFVCNLCPFLCTKTTKIREHLENIHKTNAVFKQVIFKCPACANTFFHKMSLRSHLIYDHQVGNSDVKKILQAVLYYSKKSNADYSKKMDSTTGFTNTSRDQVKISERNFYTVGNTVYSKSDAFVPYVDNIEKTLTPVENEELMILSPHLSYNDTEPLNFKTDCSDKERITVSKDVKMQGLLSQDKQSIIHKCEVPTCKVYLHDATKLFYHVKCHIENGFKCLECEQIFSWWKPLTGHLWRIHKIDMELYACDKCDYKTFSLGKLNNIHRPIHSEAKPFICDVCNKGFKNSKQLRNHKVKHKDFLNKTIQLCVECNKMFSDRRQLRIHMDSVHKKLKPFLCSYCGYKGASKSSLRMHMRQHTGEKPFSCEQCSYTTADHNSLRRHKLRHTGQKPYKCAYCDYACIQSSTYKVHLKTKHPGLEKNLLFSCSDCQFRTVNKDMFLTHVSTMHQKTVLLCL</sequence>
<evidence type="ECO:0000256" key="5">
    <source>
        <dbReference type="ARBA" id="ARBA00022771"/>
    </source>
</evidence>
<reference evidence="14 15" key="1">
    <citation type="submission" date="2025-04" db="UniProtKB">
        <authorList>
            <consortium name="RefSeq"/>
        </authorList>
    </citation>
    <scope>IDENTIFICATION</scope>
    <source>
        <tissue evidence="14 15">Entire body</tissue>
    </source>
</reference>
<evidence type="ECO:0000256" key="2">
    <source>
        <dbReference type="ARBA" id="ARBA00006991"/>
    </source>
</evidence>
<dbReference type="PANTHER" id="PTHR24379:SF123">
    <property type="entry name" value="ZINC FINGER AND BTB DOMAIN CONTAINING 17"/>
    <property type="match status" value="1"/>
</dbReference>
<evidence type="ECO:0000256" key="9">
    <source>
        <dbReference type="ARBA" id="ARBA00023163"/>
    </source>
</evidence>
<dbReference type="PANTHER" id="PTHR24379">
    <property type="entry name" value="KRAB AND ZINC FINGER DOMAIN-CONTAINING"/>
    <property type="match status" value="1"/>
</dbReference>
<evidence type="ECO:0000256" key="6">
    <source>
        <dbReference type="ARBA" id="ARBA00022833"/>
    </source>
</evidence>
<evidence type="ECO:0000313" key="14">
    <source>
        <dbReference type="RefSeq" id="XP_018334323.1"/>
    </source>
</evidence>
<accession>A0A1W4XPB3</accession>
<feature type="domain" description="C2H2-type" evidence="12">
    <location>
        <begin position="449"/>
        <end position="476"/>
    </location>
</feature>
<dbReference type="InterPro" id="IPR013087">
    <property type="entry name" value="Znf_C2H2_type"/>
</dbReference>
<dbReference type="AlphaFoldDB" id="A0A1W4XPB3"/>
<dbReference type="RefSeq" id="XP_025832947.1">
    <property type="nucleotide sequence ID" value="XM_025977162.1"/>
</dbReference>
<dbReference type="InterPro" id="IPR036236">
    <property type="entry name" value="Znf_C2H2_sf"/>
</dbReference>
<dbReference type="GO" id="GO:0003690">
    <property type="term" value="F:double-stranded DNA binding"/>
    <property type="evidence" value="ECO:0007669"/>
    <property type="project" value="UniProtKB-ARBA"/>
</dbReference>
<feature type="domain" description="C2H2-type" evidence="12">
    <location>
        <begin position="389"/>
        <end position="411"/>
    </location>
</feature>
<keyword evidence="13" id="KW-1185">Reference proteome</keyword>
<dbReference type="PROSITE" id="PS00028">
    <property type="entry name" value="ZINC_FINGER_C2H2_1"/>
    <property type="match status" value="5"/>
</dbReference>
<dbReference type="FunFam" id="3.30.160.60:FF:000882">
    <property type="entry name" value="Predicted gene, 21060"/>
    <property type="match status" value="1"/>
</dbReference>
<evidence type="ECO:0000256" key="8">
    <source>
        <dbReference type="ARBA" id="ARBA00023125"/>
    </source>
</evidence>
<evidence type="ECO:0000256" key="7">
    <source>
        <dbReference type="ARBA" id="ARBA00023015"/>
    </source>
</evidence>
<dbReference type="OrthoDB" id="5876240at2759"/>
<proteinExistence type="inferred from homology"/>
<protein>
    <submittedName>
        <fullName evidence="14 15">Zinc finger protein 91-like isoform X1</fullName>
    </submittedName>
    <submittedName>
        <fullName evidence="16">Zinc finger protein 91-like isoform X2</fullName>
    </submittedName>
</protein>
<evidence type="ECO:0000259" key="12">
    <source>
        <dbReference type="PROSITE" id="PS50157"/>
    </source>
</evidence>
<evidence type="ECO:0000256" key="11">
    <source>
        <dbReference type="PROSITE-ProRule" id="PRU00042"/>
    </source>
</evidence>
<gene>
    <name evidence="14 15 16" type="primary">LOC108743299</name>
</gene>
<dbReference type="Gene3D" id="3.30.160.60">
    <property type="entry name" value="Classic Zinc Finger"/>
    <property type="match status" value="6"/>
</dbReference>
<dbReference type="PROSITE" id="PS50157">
    <property type="entry name" value="ZINC_FINGER_C2H2_2"/>
    <property type="match status" value="6"/>
</dbReference>
<organism evidence="13 14">
    <name type="scientific">Agrilus planipennis</name>
    <name type="common">Emerald ash borer</name>
    <name type="synonym">Agrilus marcopoli</name>
    <dbReference type="NCBI Taxonomy" id="224129"/>
    <lineage>
        <taxon>Eukaryota</taxon>
        <taxon>Metazoa</taxon>
        <taxon>Ecdysozoa</taxon>
        <taxon>Arthropoda</taxon>
        <taxon>Hexapoda</taxon>
        <taxon>Insecta</taxon>
        <taxon>Pterygota</taxon>
        <taxon>Neoptera</taxon>
        <taxon>Endopterygota</taxon>
        <taxon>Coleoptera</taxon>
        <taxon>Polyphaga</taxon>
        <taxon>Elateriformia</taxon>
        <taxon>Buprestoidea</taxon>
        <taxon>Buprestidae</taxon>
        <taxon>Agrilinae</taxon>
        <taxon>Agrilus</taxon>
    </lineage>
</organism>
<dbReference type="Pfam" id="PF00096">
    <property type="entry name" value="zf-C2H2"/>
    <property type="match status" value="2"/>
</dbReference>
<dbReference type="GO" id="GO:0005634">
    <property type="term" value="C:nucleus"/>
    <property type="evidence" value="ECO:0007669"/>
    <property type="project" value="UniProtKB-SubCell"/>
</dbReference>
<dbReference type="RefSeq" id="XP_025832948.1">
    <property type="nucleotide sequence ID" value="XM_025977163.1"/>
</dbReference>
<keyword evidence="5 11" id="KW-0863">Zinc-finger</keyword>
<comment type="subcellular location">
    <subcellularLocation>
        <location evidence="1">Nucleus</location>
    </subcellularLocation>
</comment>
<evidence type="ECO:0000313" key="13">
    <source>
        <dbReference type="Proteomes" id="UP000192223"/>
    </source>
</evidence>
<dbReference type="STRING" id="224129.A0A1W4XPB3"/>
<feature type="domain" description="C2H2-type" evidence="12">
    <location>
        <begin position="420"/>
        <end position="448"/>
    </location>
</feature>
<dbReference type="GO" id="GO:0008270">
    <property type="term" value="F:zinc ion binding"/>
    <property type="evidence" value="ECO:0007669"/>
    <property type="project" value="UniProtKB-KW"/>
</dbReference>
<keyword evidence="9" id="KW-0804">Transcription</keyword>
<dbReference type="SUPFAM" id="SSF57667">
    <property type="entry name" value="beta-beta-alpha zinc fingers"/>
    <property type="match status" value="4"/>
</dbReference>
<dbReference type="Pfam" id="PF12171">
    <property type="entry name" value="zf-C2H2_jaz"/>
    <property type="match status" value="1"/>
</dbReference>
<comment type="similarity">
    <text evidence="2">Belongs to the krueppel C2H2-type zinc-finger protein family.</text>
</comment>
<dbReference type="FunFam" id="3.30.160.60:FF:001370">
    <property type="entry name" value="Zinc finger protein"/>
    <property type="match status" value="1"/>
</dbReference>
<dbReference type="KEGG" id="apln:108743299"/>
<dbReference type="FunFam" id="3.30.160.60:FF:000446">
    <property type="entry name" value="Zinc finger protein"/>
    <property type="match status" value="2"/>
</dbReference>
<feature type="domain" description="C2H2-type" evidence="12">
    <location>
        <begin position="147"/>
        <end position="170"/>
    </location>
</feature>
<dbReference type="Proteomes" id="UP000192223">
    <property type="component" value="Unplaced"/>
</dbReference>
<evidence type="ECO:0000313" key="16">
    <source>
        <dbReference type="RefSeq" id="XP_025832948.1"/>
    </source>
</evidence>
<keyword evidence="4" id="KW-0677">Repeat</keyword>
<keyword evidence="6" id="KW-0862">Zinc</keyword>
<keyword evidence="10" id="KW-0539">Nucleus</keyword>
<dbReference type="InterPro" id="IPR022755">
    <property type="entry name" value="Znf_C2H2_jaz"/>
</dbReference>
<feature type="domain" description="C2H2-type" evidence="12">
    <location>
        <begin position="477"/>
        <end position="504"/>
    </location>
</feature>
<keyword evidence="8" id="KW-0238">DNA-binding</keyword>
<name>A0A1W4XPB3_AGRPL</name>
<dbReference type="GeneID" id="108743299"/>
<evidence type="ECO:0000256" key="1">
    <source>
        <dbReference type="ARBA" id="ARBA00004123"/>
    </source>
</evidence>